<protein>
    <recommendedName>
        <fullName evidence="7">Aminotransferase class V domain-containing protein</fullName>
    </recommendedName>
</protein>
<evidence type="ECO:0000313" key="6">
    <source>
        <dbReference type="Proteomes" id="UP000023152"/>
    </source>
</evidence>
<feature type="region of interest" description="Disordered" evidence="1">
    <location>
        <begin position="1067"/>
        <end position="1087"/>
    </location>
</feature>
<evidence type="ECO:0000313" key="5">
    <source>
        <dbReference type="EMBL" id="ETO36502.1"/>
    </source>
</evidence>
<dbReference type="Pfam" id="PF00266">
    <property type="entry name" value="Aminotran_5"/>
    <property type="match status" value="1"/>
</dbReference>
<sequence length="1087" mass="125261">MNHDEKDSYEQKHAEGISSLESKLDYLRKETLGYYSQFVSPFDGKWNDAESSDKGNNNYTKKKQKRRILYCDWTASGRNLSCIEDCIKNYVMPSYGNTHTSSSLAGIQTTMLRKEARNYVHSQLHCRKSDSVLFVGNGATECINKFINMIKLRDLCEKYSVHIVLGCYEHHSNLLPWKEMEIYGCKIRMIPESTELEKGIDLKQLDQTLKDIFSSQSNPSQKDVLIIGSFSAASNITGIIQPNIDKICDLIHKYKGICAFDYSGSAPYLSINMMDGMDCIYFSGHKFLGGVGSCGVLVINQAIFNRFDLLKLPPSTPGGGTVFFVTPEHHVYLQDVEEREQGGTPNVIASLRCALALQVKNEWVGISNIETIEQTYLNIFLSQMKPFIDKKKIYFLGYDSNDTLNATKRLPILSFLIPCNNFDTTGESNDKKRVYFYHYNYICLLLNDLFGIQSRGGCACAGPYALRLLGMSDPISCLELEEELFKKQEILRPGFTRINLHYLLTRRELQYIIDCIIFVIEHALQLLPLYQYHVDSGHFCHRNCFKTPILDKKSLSHIQLVEHDEQWRLEWPTPGDDTWDEQEMDDYLKEAKSIVDNLKYPPFISDDSSLLQNSRRWFILPSEALNTPIDGNISTKTNTTTNTITSTNKDQGENIEEKKKDISDANNRTLVNFPLSFSWLRLSLIKTINLQTHHIFWIVFALAIVTRWNETNPNFFLMLATTNAFTAIFVYFFFGSLINQTQQTTKVQNDNVNLWGKYEHDDYTKQCNNCNHYHQKNKKECLHCQCVDYKPWNGYNDNEKNNKHDSISNDSANNRQKLIKKLSHDIGKAIKDYNMIKNNDRVLVALSGGKDSLTLLYILRHLQKKAPIEFEVAACTIDPQHPQFDPSYLKTFFNENKSADNLLKDIKYHYINEPIMELAKEHMDEKKKSFCSFCSRMKRGLLYEVCRTHGYNVLAMGQHLDDLCESFLMSAFFNGQVQTMKANYYCQDGDVRIIRPMIYVREHCTREFSKAFHLPVIDENCPACFDSPKERQRCKQILAAQEHLHPTLFPNLLKAITPLLGAQNSFNAQNSKTRNKKKLRKSEESTE</sequence>
<name>X6PFP3_RETFI</name>
<dbReference type="Proteomes" id="UP000023152">
    <property type="component" value="Unassembled WGS sequence"/>
</dbReference>
<feature type="transmembrane region" description="Helical" evidence="2">
    <location>
        <begin position="715"/>
        <end position="734"/>
    </location>
</feature>
<dbReference type="InterPro" id="IPR014729">
    <property type="entry name" value="Rossmann-like_a/b/a_fold"/>
</dbReference>
<evidence type="ECO:0000256" key="2">
    <source>
        <dbReference type="SAM" id="Phobius"/>
    </source>
</evidence>
<feature type="domain" description="Aminotransferase class V" evidence="3">
    <location>
        <begin position="70"/>
        <end position="386"/>
    </location>
</feature>
<dbReference type="PANTHER" id="PTHR43686:SF1">
    <property type="entry name" value="AMINOTRAN_5 DOMAIN-CONTAINING PROTEIN"/>
    <property type="match status" value="1"/>
</dbReference>
<gene>
    <name evidence="5" type="ORF">RFI_00557</name>
</gene>
<dbReference type="InterPro" id="IPR011063">
    <property type="entry name" value="TilS/TtcA_N"/>
</dbReference>
<keyword evidence="2" id="KW-0812">Transmembrane</keyword>
<dbReference type="Gene3D" id="3.40.640.10">
    <property type="entry name" value="Type I PLP-dependent aspartate aminotransferase-like (Major domain)"/>
    <property type="match status" value="1"/>
</dbReference>
<dbReference type="OrthoDB" id="420046at2759"/>
<feature type="domain" description="tRNA(Ile)-lysidine/2-thiocytidine synthase N-terminal" evidence="4">
    <location>
        <begin position="842"/>
        <end position="1014"/>
    </location>
</feature>
<dbReference type="InterPro" id="IPR000192">
    <property type="entry name" value="Aminotrans_V_dom"/>
</dbReference>
<dbReference type="Gene3D" id="3.90.1150.10">
    <property type="entry name" value="Aspartate Aminotransferase, domain 1"/>
    <property type="match status" value="1"/>
</dbReference>
<dbReference type="Pfam" id="PF01171">
    <property type="entry name" value="ATP_bind_3"/>
    <property type="match status" value="1"/>
</dbReference>
<dbReference type="Gene3D" id="3.40.50.620">
    <property type="entry name" value="HUPs"/>
    <property type="match status" value="1"/>
</dbReference>
<dbReference type="CDD" id="cd24138">
    <property type="entry name" value="TtcA-like"/>
    <property type="match status" value="1"/>
</dbReference>
<feature type="compositionally biased region" description="Low complexity" evidence="1">
    <location>
        <begin position="632"/>
        <end position="649"/>
    </location>
</feature>
<proteinExistence type="predicted"/>
<keyword evidence="2" id="KW-1133">Transmembrane helix</keyword>
<evidence type="ECO:0000256" key="1">
    <source>
        <dbReference type="SAM" id="MobiDB-lite"/>
    </source>
</evidence>
<feature type="region of interest" description="Disordered" evidence="1">
    <location>
        <begin position="631"/>
        <end position="655"/>
    </location>
</feature>
<evidence type="ECO:0000259" key="3">
    <source>
        <dbReference type="Pfam" id="PF00266"/>
    </source>
</evidence>
<keyword evidence="6" id="KW-1185">Reference proteome</keyword>
<dbReference type="SUPFAM" id="SSF52402">
    <property type="entry name" value="Adenine nucleotide alpha hydrolases-like"/>
    <property type="match status" value="1"/>
</dbReference>
<evidence type="ECO:0008006" key="7">
    <source>
        <dbReference type="Google" id="ProtNLM"/>
    </source>
</evidence>
<keyword evidence="2" id="KW-0472">Membrane</keyword>
<reference evidence="5 6" key="1">
    <citation type="journal article" date="2013" name="Curr. Biol.">
        <title>The Genome of the Foraminiferan Reticulomyxa filosa.</title>
        <authorList>
            <person name="Glockner G."/>
            <person name="Hulsmann N."/>
            <person name="Schleicher M."/>
            <person name="Noegel A.A."/>
            <person name="Eichinger L."/>
            <person name="Gallinger C."/>
            <person name="Pawlowski J."/>
            <person name="Sierra R."/>
            <person name="Euteneuer U."/>
            <person name="Pillet L."/>
            <person name="Moustafa A."/>
            <person name="Platzer M."/>
            <person name="Groth M."/>
            <person name="Szafranski K."/>
            <person name="Schliwa M."/>
        </authorList>
    </citation>
    <scope>NUCLEOTIDE SEQUENCE [LARGE SCALE GENOMIC DNA]</scope>
</reference>
<accession>X6PFP3</accession>
<dbReference type="OMA" id="CATVDPQ"/>
<dbReference type="InterPro" id="IPR015422">
    <property type="entry name" value="PyrdxlP-dep_Trfase_small"/>
</dbReference>
<comment type="caution">
    <text evidence="5">The sequence shown here is derived from an EMBL/GenBank/DDBJ whole genome shotgun (WGS) entry which is preliminary data.</text>
</comment>
<dbReference type="SUPFAM" id="SSF53383">
    <property type="entry name" value="PLP-dependent transferases"/>
    <property type="match status" value="1"/>
</dbReference>
<evidence type="ECO:0000259" key="4">
    <source>
        <dbReference type="Pfam" id="PF01171"/>
    </source>
</evidence>
<dbReference type="InterPro" id="IPR015424">
    <property type="entry name" value="PyrdxlP-dep_Trfase"/>
</dbReference>
<dbReference type="InterPro" id="IPR015421">
    <property type="entry name" value="PyrdxlP-dep_Trfase_major"/>
</dbReference>
<dbReference type="EMBL" id="ASPP01000595">
    <property type="protein sequence ID" value="ETO36502.1"/>
    <property type="molecule type" value="Genomic_DNA"/>
</dbReference>
<dbReference type="AlphaFoldDB" id="X6PFP3"/>
<dbReference type="PANTHER" id="PTHR43686">
    <property type="entry name" value="SULFURTRANSFERASE-RELATED"/>
    <property type="match status" value="1"/>
</dbReference>
<organism evidence="5 6">
    <name type="scientific">Reticulomyxa filosa</name>
    <dbReference type="NCBI Taxonomy" id="46433"/>
    <lineage>
        <taxon>Eukaryota</taxon>
        <taxon>Sar</taxon>
        <taxon>Rhizaria</taxon>
        <taxon>Retaria</taxon>
        <taxon>Foraminifera</taxon>
        <taxon>Monothalamids</taxon>
        <taxon>Reticulomyxidae</taxon>
        <taxon>Reticulomyxa</taxon>
    </lineage>
</organism>
<feature type="transmembrane region" description="Helical" evidence="2">
    <location>
        <begin position="690"/>
        <end position="708"/>
    </location>
</feature>